<evidence type="ECO:0000259" key="4">
    <source>
        <dbReference type="Pfam" id="PF09130"/>
    </source>
</evidence>
<feature type="domain" description="6-phosphogluconate dehydrogenase NADP-binding" evidence="3">
    <location>
        <begin position="7"/>
        <end position="162"/>
    </location>
</feature>
<evidence type="ECO:0000256" key="1">
    <source>
        <dbReference type="ARBA" id="ARBA00023002"/>
    </source>
</evidence>
<dbReference type="Pfam" id="PF03446">
    <property type="entry name" value="NAD_binding_2"/>
    <property type="match status" value="1"/>
</dbReference>
<keyword evidence="6" id="KW-1185">Reference proteome</keyword>
<dbReference type="Pfam" id="PF09130">
    <property type="entry name" value="DUF1932"/>
    <property type="match status" value="1"/>
</dbReference>
<dbReference type="InterPro" id="IPR008927">
    <property type="entry name" value="6-PGluconate_DH-like_C_sf"/>
</dbReference>
<dbReference type="KEGG" id="paqt:E8L99_01685"/>
<dbReference type="RefSeq" id="WP_137097921.1">
    <property type="nucleotide sequence ID" value="NZ_CP039865.1"/>
</dbReference>
<dbReference type="SUPFAM" id="SSF48179">
    <property type="entry name" value="6-phosphogluconate dehydrogenase C-terminal domain-like"/>
    <property type="match status" value="1"/>
</dbReference>
<dbReference type="InterPro" id="IPR015815">
    <property type="entry name" value="HIBADH-related"/>
</dbReference>
<feature type="active site" evidence="2">
    <location>
        <position position="176"/>
    </location>
</feature>
<evidence type="ECO:0000259" key="3">
    <source>
        <dbReference type="Pfam" id="PF03446"/>
    </source>
</evidence>
<feature type="domain" description="Phosphogluconate dehydrogenase NAD-binding putative C-terminal" evidence="4">
    <location>
        <begin position="197"/>
        <end position="267"/>
    </location>
</feature>
<dbReference type="InterPro" id="IPR015814">
    <property type="entry name" value="Pgluconate_DH_NAD-bd_C"/>
</dbReference>
<dbReference type="Gene3D" id="3.40.50.720">
    <property type="entry name" value="NAD(P)-binding Rossmann-like Domain"/>
    <property type="match status" value="1"/>
</dbReference>
<dbReference type="GO" id="GO:0016491">
    <property type="term" value="F:oxidoreductase activity"/>
    <property type="evidence" value="ECO:0007669"/>
    <property type="project" value="UniProtKB-KW"/>
</dbReference>
<dbReference type="InterPro" id="IPR013328">
    <property type="entry name" value="6PGD_dom2"/>
</dbReference>
<dbReference type="EMBL" id="CP039865">
    <property type="protein sequence ID" value="QCK84586.1"/>
    <property type="molecule type" value="Genomic_DNA"/>
</dbReference>
<protein>
    <submittedName>
        <fullName evidence="5">NAD(P)-dependent oxidoreductase</fullName>
    </submittedName>
</protein>
<accession>A0A4D7QGK3</accession>
<dbReference type="Gene3D" id="1.10.1040.10">
    <property type="entry name" value="N-(1-d-carboxylethyl)-l-norvaline Dehydrogenase, domain 2"/>
    <property type="match status" value="1"/>
</dbReference>
<reference evidence="5 6" key="1">
    <citation type="submission" date="2019-04" db="EMBL/GenBank/DDBJ databases">
        <title>Phreatobacter aquaticus sp. nov.</title>
        <authorList>
            <person name="Choi A."/>
            <person name="Baek K."/>
        </authorList>
    </citation>
    <scope>NUCLEOTIDE SEQUENCE [LARGE SCALE GENOMIC DNA]</scope>
    <source>
        <strain evidence="5 6">NMCR1094</strain>
    </source>
</reference>
<dbReference type="Proteomes" id="UP000298588">
    <property type="component" value="Chromosome"/>
</dbReference>
<sequence>MTNTVSLALIGFGEVGQLFSRQWLARGDTRIAAYDILFDDPARAETHRSIAAGIGATPAATAALACAGAEIVVSAVTASSALHVAETAAAFLKPGQIFFDVNSASPNTKRNAAKAVQAAGAHYVEGAVMAPVGPYGIKVPILAGGPEAERVAGILNGIGMDVTAVATEHGRASAMKLCRSIMIKGLEALIVESAASAKAWDVEKEVFGSLAETFPSIDWPALAENMAERVARHGLRRAAEMREAADMVADLGIDPSLCRAVADAQQRGAKPK</sequence>
<dbReference type="InterPro" id="IPR036291">
    <property type="entry name" value="NAD(P)-bd_dom_sf"/>
</dbReference>
<evidence type="ECO:0000313" key="6">
    <source>
        <dbReference type="Proteomes" id="UP000298588"/>
    </source>
</evidence>
<dbReference type="AlphaFoldDB" id="A0A4D7QGK3"/>
<evidence type="ECO:0000256" key="2">
    <source>
        <dbReference type="PIRSR" id="PIRSR000103-1"/>
    </source>
</evidence>
<proteinExistence type="predicted"/>
<name>A0A4D7QGK3_9HYPH</name>
<dbReference type="InterPro" id="IPR006115">
    <property type="entry name" value="6PGDH_NADP-bd"/>
</dbReference>
<keyword evidence="1" id="KW-0560">Oxidoreductase</keyword>
<dbReference type="OrthoDB" id="4333at2"/>
<dbReference type="PIRSF" id="PIRSF000103">
    <property type="entry name" value="HIBADH"/>
    <property type="match status" value="1"/>
</dbReference>
<dbReference type="SUPFAM" id="SSF51735">
    <property type="entry name" value="NAD(P)-binding Rossmann-fold domains"/>
    <property type="match status" value="1"/>
</dbReference>
<evidence type="ECO:0000313" key="5">
    <source>
        <dbReference type="EMBL" id="QCK84586.1"/>
    </source>
</evidence>
<organism evidence="5 6">
    <name type="scientific">Phreatobacter aquaticus</name>
    <dbReference type="NCBI Taxonomy" id="2570229"/>
    <lineage>
        <taxon>Bacteria</taxon>
        <taxon>Pseudomonadati</taxon>
        <taxon>Pseudomonadota</taxon>
        <taxon>Alphaproteobacteria</taxon>
        <taxon>Hyphomicrobiales</taxon>
        <taxon>Phreatobacteraceae</taxon>
        <taxon>Phreatobacter</taxon>
    </lineage>
</organism>
<dbReference type="GO" id="GO:0050661">
    <property type="term" value="F:NADP binding"/>
    <property type="evidence" value="ECO:0007669"/>
    <property type="project" value="InterPro"/>
</dbReference>
<gene>
    <name evidence="5" type="ORF">E8L99_01685</name>
</gene>